<protein>
    <submittedName>
        <fullName evidence="2">HDOD domain-containing protein</fullName>
    </submittedName>
</protein>
<comment type="caution">
    <text evidence="2">The sequence shown here is derived from an EMBL/GenBank/DDBJ whole genome shotgun (WGS) entry which is preliminary data.</text>
</comment>
<gene>
    <name evidence="2" type="ORF">ENI96_13720</name>
</gene>
<dbReference type="Pfam" id="PF08668">
    <property type="entry name" value="HDOD"/>
    <property type="match status" value="1"/>
</dbReference>
<name>A0A831W8D2_9GAMM</name>
<feature type="domain" description="HDOD" evidence="1">
    <location>
        <begin position="19"/>
        <end position="219"/>
    </location>
</feature>
<dbReference type="PANTHER" id="PTHR33525:SF3">
    <property type="entry name" value="RIBONUCLEASE Y"/>
    <property type="match status" value="1"/>
</dbReference>
<evidence type="ECO:0000313" key="2">
    <source>
        <dbReference type="EMBL" id="HEB97476.1"/>
    </source>
</evidence>
<proteinExistence type="predicted"/>
<evidence type="ECO:0000259" key="1">
    <source>
        <dbReference type="PROSITE" id="PS51833"/>
    </source>
</evidence>
<dbReference type="EMBL" id="DRKP01000172">
    <property type="protein sequence ID" value="HEB97476.1"/>
    <property type="molecule type" value="Genomic_DNA"/>
</dbReference>
<dbReference type="InterPro" id="IPR013976">
    <property type="entry name" value="HDOD"/>
</dbReference>
<dbReference type="PROSITE" id="PS51833">
    <property type="entry name" value="HDOD"/>
    <property type="match status" value="1"/>
</dbReference>
<accession>A0A831W8D2</accession>
<sequence length="289" mass="31243">MGQTSSAAVPAPVMSVKQLPPLSTTASELLRVAGDPDVDVGVVAAIIERDPGLTARILGLANSAYFGQAQPIFQVREAIIRVLGLNLVKGLSMSIALAGSFDTSACPGFDMGKYWYRTLGTAILGRMVAQQVQPGFALDADGVYLSGLLLRIGLLLLAHALPQQMAAALAAWSESPDEELMELERRFLDTDHVDSGAWLARRWHLPEMVCSIIEDHGIGDHDGRFGAELCIVQGADLWLEEQLLGQSPSLTAIDCLRRVPGLDEESLAMVEERFQRRLDELQTLANALV</sequence>
<dbReference type="AlphaFoldDB" id="A0A831W8D2"/>
<dbReference type="Gene3D" id="1.10.3210.10">
    <property type="entry name" value="Hypothetical protein af1432"/>
    <property type="match status" value="1"/>
</dbReference>
<dbReference type="SUPFAM" id="SSF109604">
    <property type="entry name" value="HD-domain/PDEase-like"/>
    <property type="match status" value="1"/>
</dbReference>
<dbReference type="InterPro" id="IPR052340">
    <property type="entry name" value="RNase_Y/CdgJ"/>
</dbReference>
<reference evidence="2" key="1">
    <citation type="journal article" date="2020" name="mSystems">
        <title>Genome- and Community-Level Interaction Insights into Carbon Utilization and Element Cycling Functions of Hydrothermarchaeota in Hydrothermal Sediment.</title>
        <authorList>
            <person name="Zhou Z."/>
            <person name="Liu Y."/>
            <person name="Xu W."/>
            <person name="Pan J."/>
            <person name="Luo Z.H."/>
            <person name="Li M."/>
        </authorList>
    </citation>
    <scope>NUCLEOTIDE SEQUENCE [LARGE SCALE GENOMIC DNA]</scope>
    <source>
        <strain evidence="2">HyVt-443</strain>
    </source>
</reference>
<dbReference type="Proteomes" id="UP000886251">
    <property type="component" value="Unassembled WGS sequence"/>
</dbReference>
<dbReference type="PANTHER" id="PTHR33525">
    <property type="match status" value="1"/>
</dbReference>
<organism evidence="2">
    <name type="scientific">Sedimenticola thiotaurini</name>
    <dbReference type="NCBI Taxonomy" id="1543721"/>
    <lineage>
        <taxon>Bacteria</taxon>
        <taxon>Pseudomonadati</taxon>
        <taxon>Pseudomonadota</taxon>
        <taxon>Gammaproteobacteria</taxon>
        <taxon>Chromatiales</taxon>
        <taxon>Sedimenticolaceae</taxon>
        <taxon>Sedimenticola</taxon>
    </lineage>
</organism>